<dbReference type="InterPro" id="IPR036361">
    <property type="entry name" value="SAP_dom_sf"/>
</dbReference>
<dbReference type="InterPro" id="IPR006597">
    <property type="entry name" value="Sel1-like"/>
</dbReference>
<dbReference type="Pfam" id="PF04564">
    <property type="entry name" value="U-box"/>
    <property type="match status" value="1"/>
</dbReference>
<dbReference type="InterPro" id="IPR052085">
    <property type="entry name" value="WD-SAM-U-box"/>
</dbReference>
<dbReference type="Gene3D" id="3.30.40.10">
    <property type="entry name" value="Zinc/RING finger domain, C3HC4 (zinc finger)"/>
    <property type="match status" value="1"/>
</dbReference>
<gene>
    <name evidence="3" type="ORF">SEMRO_3366_G347280.1</name>
</gene>
<dbReference type="SMART" id="SM00671">
    <property type="entry name" value="SEL1"/>
    <property type="match status" value="3"/>
</dbReference>
<dbReference type="GO" id="GO:0004842">
    <property type="term" value="F:ubiquitin-protein transferase activity"/>
    <property type="evidence" value="ECO:0007669"/>
    <property type="project" value="InterPro"/>
</dbReference>
<keyword evidence="4" id="KW-1185">Reference proteome</keyword>
<dbReference type="SUPFAM" id="SSF57850">
    <property type="entry name" value="RING/U-box"/>
    <property type="match status" value="1"/>
</dbReference>
<feature type="region of interest" description="Disordered" evidence="1">
    <location>
        <begin position="37"/>
        <end position="249"/>
    </location>
</feature>
<dbReference type="PANTHER" id="PTHR46573:SF1">
    <property type="entry name" value="WD REPEAT, SAM AND U-BOX DOMAIN-CONTAINING PROTEIN 1"/>
    <property type="match status" value="1"/>
</dbReference>
<dbReference type="CDD" id="cd16655">
    <property type="entry name" value="RING-Ubox_WDSUB1-like"/>
    <property type="match status" value="1"/>
</dbReference>
<dbReference type="InterPro" id="IPR003613">
    <property type="entry name" value="Ubox_domain"/>
</dbReference>
<evidence type="ECO:0000313" key="4">
    <source>
        <dbReference type="Proteomes" id="UP001153069"/>
    </source>
</evidence>
<dbReference type="Gene3D" id="1.25.40.10">
    <property type="entry name" value="Tetratricopeptide repeat domain"/>
    <property type="match status" value="1"/>
</dbReference>
<dbReference type="Proteomes" id="UP001153069">
    <property type="component" value="Unassembled WGS sequence"/>
</dbReference>
<feature type="compositionally biased region" description="Basic and acidic residues" evidence="1">
    <location>
        <begin position="213"/>
        <end position="223"/>
    </location>
</feature>
<dbReference type="GO" id="GO:0016567">
    <property type="term" value="P:protein ubiquitination"/>
    <property type="evidence" value="ECO:0007669"/>
    <property type="project" value="InterPro"/>
</dbReference>
<accession>A0A9N8F255</accession>
<feature type="compositionally biased region" description="Basic and acidic residues" evidence="1">
    <location>
        <begin position="155"/>
        <end position="169"/>
    </location>
</feature>
<feature type="domain" description="U-box" evidence="2">
    <location>
        <begin position="265"/>
        <end position="337"/>
    </location>
</feature>
<dbReference type="InterPro" id="IPR013083">
    <property type="entry name" value="Znf_RING/FYVE/PHD"/>
</dbReference>
<evidence type="ECO:0000313" key="3">
    <source>
        <dbReference type="EMBL" id="CAB9531258.1"/>
    </source>
</evidence>
<name>A0A9N8F255_9STRA</name>
<evidence type="ECO:0000259" key="2">
    <source>
        <dbReference type="PROSITE" id="PS51698"/>
    </source>
</evidence>
<dbReference type="PROSITE" id="PS51698">
    <property type="entry name" value="U_BOX"/>
    <property type="match status" value="1"/>
</dbReference>
<dbReference type="PANTHER" id="PTHR46573">
    <property type="entry name" value="WD REPEAT, SAM AND U-BOX DOMAIN-CONTAINING PROTEIN 1"/>
    <property type="match status" value="1"/>
</dbReference>
<proteinExistence type="predicted"/>
<protein>
    <submittedName>
        <fullName evidence="3">E3 ubiquitin-protein ligase LIN</fullName>
    </submittedName>
</protein>
<feature type="compositionally biased region" description="Low complexity" evidence="1">
    <location>
        <begin position="114"/>
        <end position="130"/>
    </location>
</feature>
<dbReference type="SUPFAM" id="SSF81901">
    <property type="entry name" value="HCP-like"/>
    <property type="match status" value="1"/>
</dbReference>
<dbReference type="SMART" id="SM00504">
    <property type="entry name" value="Ubox"/>
    <property type="match status" value="1"/>
</dbReference>
<reference evidence="3" key="1">
    <citation type="submission" date="2020-06" db="EMBL/GenBank/DDBJ databases">
        <authorList>
            <consortium name="Plant Systems Biology data submission"/>
        </authorList>
    </citation>
    <scope>NUCLEOTIDE SEQUENCE</scope>
    <source>
        <strain evidence="3">D6</strain>
    </source>
</reference>
<dbReference type="AlphaFoldDB" id="A0A9N8F255"/>
<evidence type="ECO:0000256" key="1">
    <source>
        <dbReference type="SAM" id="MobiDB-lite"/>
    </source>
</evidence>
<organism evidence="3 4">
    <name type="scientific">Seminavis robusta</name>
    <dbReference type="NCBI Taxonomy" id="568900"/>
    <lineage>
        <taxon>Eukaryota</taxon>
        <taxon>Sar</taxon>
        <taxon>Stramenopiles</taxon>
        <taxon>Ochrophyta</taxon>
        <taxon>Bacillariophyta</taxon>
        <taxon>Bacillariophyceae</taxon>
        <taxon>Bacillariophycidae</taxon>
        <taxon>Naviculales</taxon>
        <taxon>Naviculaceae</taxon>
        <taxon>Seminavis</taxon>
    </lineage>
</organism>
<feature type="compositionally biased region" description="Basic and acidic residues" evidence="1">
    <location>
        <begin position="230"/>
        <end position="241"/>
    </location>
</feature>
<dbReference type="Gene3D" id="1.10.720.30">
    <property type="entry name" value="SAP domain"/>
    <property type="match status" value="1"/>
</dbReference>
<feature type="compositionally biased region" description="Basic and acidic residues" evidence="1">
    <location>
        <begin position="65"/>
        <end position="111"/>
    </location>
</feature>
<comment type="caution">
    <text evidence="3">The sequence shown here is derived from an EMBL/GenBank/DDBJ whole genome shotgun (WGS) entry which is preliminary data.</text>
</comment>
<sequence length="506" mass="56096">MSLLTIDDINQLSYNELRSQCKKAKLGGTGKADVLRQRLLDAHKSQNTTHTSDSKPKAEEDDDDKATPNDQKEGENEGPTPKEEERDVDSTAKKEDEQNDKPKTDEAKDDSNDNDNNTTEASEANTNENGENTEPEEDKENEDDSETKTNVNDGSSKREEDKENEDYSKTKTNVNDGSPKPEEDKENEDDSETNTNENDDNPKPDEDNETEDLNLKPKAKEENNDNSAKPTEDSKPKETKLSDSPNPQKVKEIEKLQLEKLQAQFPVEDLICPITREIPWNPVTAEDGRVYERAAIEQHLKTKRTSPMTNQPMGDRLFPAPQHKNLIEGLIKTGVIGDSLLSSWNEKVKEKKEIEDLLKKANAGDKNVMLTVGLNYRYGEKGFAKDLTKSHILMKKGHDYGNLECTVFLGADLLTGTGVAQDLMKGMMYTAMAAGNGSDLAAYVLGSALATGIGGVTVDKDEAIRWLWKASSGTCPVKHLNEMEKDRAKKLLKSLTNKAPATDPSA</sequence>
<dbReference type="EMBL" id="CAICTM010003364">
    <property type="protein sequence ID" value="CAB9531258.1"/>
    <property type="molecule type" value="Genomic_DNA"/>
</dbReference>
<dbReference type="InterPro" id="IPR011990">
    <property type="entry name" value="TPR-like_helical_dom_sf"/>
</dbReference>
<feature type="compositionally biased region" description="Acidic residues" evidence="1">
    <location>
        <begin position="131"/>
        <end position="145"/>
    </location>
</feature>